<feature type="transmembrane region" description="Helical" evidence="2">
    <location>
        <begin position="407"/>
        <end position="427"/>
    </location>
</feature>
<dbReference type="SMART" id="SM01080">
    <property type="entry name" value="CHASE2"/>
    <property type="match status" value="1"/>
</dbReference>
<dbReference type="AlphaFoldDB" id="A0AAE3KRF0"/>
<dbReference type="RefSeq" id="WP_254014343.1">
    <property type="nucleotide sequence ID" value="NZ_JAMZMM010000360.1"/>
</dbReference>
<keyword evidence="2" id="KW-1133">Transmembrane helix</keyword>
<feature type="compositionally biased region" description="Acidic residues" evidence="1">
    <location>
        <begin position="538"/>
        <end position="554"/>
    </location>
</feature>
<gene>
    <name evidence="4" type="ORF">NJ959_24575</name>
</gene>
<feature type="domain" description="CHASE2" evidence="3">
    <location>
        <begin position="50"/>
        <end position="373"/>
    </location>
</feature>
<organism evidence="4 5">
    <name type="scientific">Limnofasciculus baicalensis BBK-W-15</name>
    <dbReference type="NCBI Taxonomy" id="2699891"/>
    <lineage>
        <taxon>Bacteria</taxon>
        <taxon>Bacillati</taxon>
        <taxon>Cyanobacteriota</taxon>
        <taxon>Cyanophyceae</taxon>
        <taxon>Coleofasciculales</taxon>
        <taxon>Coleofasciculaceae</taxon>
        <taxon>Limnofasciculus</taxon>
        <taxon>Limnofasciculus baicalensis</taxon>
    </lineage>
</organism>
<feature type="transmembrane region" description="Helical" evidence="2">
    <location>
        <begin position="351"/>
        <end position="369"/>
    </location>
</feature>
<feature type="transmembrane region" description="Helical" evidence="2">
    <location>
        <begin position="381"/>
        <end position="401"/>
    </location>
</feature>
<feature type="region of interest" description="Disordered" evidence="1">
    <location>
        <begin position="481"/>
        <end position="510"/>
    </location>
</feature>
<evidence type="ECO:0000256" key="2">
    <source>
        <dbReference type="SAM" id="Phobius"/>
    </source>
</evidence>
<dbReference type="EMBL" id="JAMZMM010000360">
    <property type="protein sequence ID" value="MCP2731608.1"/>
    <property type="molecule type" value="Genomic_DNA"/>
</dbReference>
<comment type="caution">
    <text evidence="4">The sequence shown here is derived from an EMBL/GenBank/DDBJ whole genome shotgun (WGS) entry which is preliminary data.</text>
</comment>
<dbReference type="InterPro" id="IPR007890">
    <property type="entry name" value="CHASE2"/>
</dbReference>
<feature type="compositionally biased region" description="Polar residues" evidence="1">
    <location>
        <begin position="500"/>
        <end position="510"/>
    </location>
</feature>
<dbReference type="Pfam" id="PF05226">
    <property type="entry name" value="CHASE2"/>
    <property type="match status" value="1"/>
</dbReference>
<keyword evidence="2" id="KW-0472">Membrane</keyword>
<evidence type="ECO:0000256" key="1">
    <source>
        <dbReference type="SAM" id="MobiDB-lite"/>
    </source>
</evidence>
<evidence type="ECO:0000313" key="5">
    <source>
        <dbReference type="Proteomes" id="UP001204953"/>
    </source>
</evidence>
<feature type="region of interest" description="Disordered" evidence="1">
    <location>
        <begin position="527"/>
        <end position="555"/>
    </location>
</feature>
<protein>
    <submittedName>
        <fullName evidence="4">CHASE2 domain-containing protein</fullName>
    </submittedName>
</protein>
<dbReference type="Proteomes" id="UP001204953">
    <property type="component" value="Unassembled WGS sequence"/>
</dbReference>
<accession>A0AAE3KRF0</accession>
<feature type="transmembrane region" description="Helical" evidence="2">
    <location>
        <begin position="20"/>
        <end position="44"/>
    </location>
</feature>
<evidence type="ECO:0000313" key="4">
    <source>
        <dbReference type="EMBL" id="MCP2731608.1"/>
    </source>
</evidence>
<evidence type="ECO:0000259" key="3">
    <source>
        <dbReference type="SMART" id="SM01080"/>
    </source>
</evidence>
<keyword evidence="5" id="KW-1185">Reference proteome</keyword>
<feature type="compositionally biased region" description="Low complexity" evidence="1">
    <location>
        <begin position="527"/>
        <end position="537"/>
    </location>
</feature>
<proteinExistence type="predicted"/>
<name>A0AAE3KRF0_9CYAN</name>
<keyword evidence="2" id="KW-0812">Transmembrane</keyword>
<reference evidence="4" key="1">
    <citation type="submission" date="2022-06" db="EMBL/GenBank/DDBJ databases">
        <title>New cyanobacteria of genus Symplocastrum in benthos of Lake Baikal.</title>
        <authorList>
            <person name="Sorokovikova E."/>
            <person name="Tikhonova I."/>
            <person name="Krasnopeev A."/>
            <person name="Evseev P."/>
            <person name="Gladkikh A."/>
            <person name="Belykh O."/>
        </authorList>
    </citation>
    <scope>NUCLEOTIDE SEQUENCE</scope>
    <source>
        <strain evidence="4">BBK-W-15</strain>
    </source>
</reference>
<sequence length="575" mass="63735">MISQVSEKFSSLFSNPKNPIRIAISFGGTVILTSAIVTTAIVAVRQLGVLEGFELRSYDYFIRSLPPEEPDNRVLVVGITEEDIQKLKEASISDATMAKFLNKIEEYEPRAIGIDVLRDVPIGPGRQDLIKILKNNENIIAGCKLSSESEPGAAAAPEVPKERIGFADLPQDPDIIMRRTTLVSTPTTPNGAVENIHVCNYADPENQVLSLAFNVALLYLDKDNIFPQPIEEGANEGDIKLGRTLFKRLRDNVGGYRNLDAPDYQILIKYRSGEKAIPQVSLVDVLNGKINPALVKDRIVMLGYTATTKNDDFATPYSAGDRDRVEMPGVLIHANIVSQIISAVWDNRPLIWYWHFGGEVLWIFGWSLAGGTLAWSIRLPWLFILASGAAIAILYGISYFLFLQSGWIPLIPAGLGVVVTAGIVVLIDRYSKTVTQTVKKLFRMDVEIDTDKVAAEVSAITETETFQILKKRAAERKGLINNTNDRDISHPAPETFAETPITQDAKTTTTDVMEDGNQKARELIILQNDDNNQSNSENLEETTTTEELGGEATDDYLQQLQKRGIRMRNKDDNEL</sequence>